<dbReference type="AlphaFoldDB" id="A0A2M8F1U3"/>
<dbReference type="InterPro" id="IPR037038">
    <property type="entry name" value="HepT-like_sf"/>
</dbReference>
<keyword evidence="1" id="KW-0597">Phosphoprotein</keyword>
<evidence type="ECO:0000256" key="5">
    <source>
        <dbReference type="ARBA" id="ARBA00022801"/>
    </source>
</evidence>
<dbReference type="PANTHER" id="PTHR34139">
    <property type="entry name" value="UPF0331 PROTEIN MJ0127"/>
    <property type="match status" value="1"/>
</dbReference>
<organism evidence="7 8">
    <name type="scientific">Candidatus Roizmanbacteria bacterium CG_4_9_14_0_2_um_filter_39_13</name>
    <dbReference type="NCBI Taxonomy" id="1974839"/>
    <lineage>
        <taxon>Bacteria</taxon>
        <taxon>Candidatus Roizmaniibacteriota</taxon>
    </lineage>
</organism>
<reference evidence="8" key="1">
    <citation type="submission" date="2017-09" db="EMBL/GenBank/DDBJ databases">
        <title>Depth-based differentiation of microbial function through sediment-hosted aquifers and enrichment of novel symbionts in the deep terrestrial subsurface.</title>
        <authorList>
            <person name="Probst A.J."/>
            <person name="Ladd B."/>
            <person name="Jarett J.K."/>
            <person name="Geller-Mcgrath D.E."/>
            <person name="Sieber C.M.K."/>
            <person name="Emerson J.B."/>
            <person name="Anantharaman K."/>
            <person name="Thomas B.C."/>
            <person name="Malmstrom R."/>
            <person name="Stieglmeier M."/>
            <person name="Klingl A."/>
            <person name="Woyke T."/>
            <person name="Ryan C.M."/>
            <person name="Banfield J.F."/>
        </authorList>
    </citation>
    <scope>NUCLEOTIDE SEQUENCE [LARGE SCALE GENOMIC DNA]</scope>
</reference>
<dbReference type="Pfam" id="PF01934">
    <property type="entry name" value="HepT-like"/>
    <property type="match status" value="1"/>
</dbReference>
<name>A0A2M8F1U3_9BACT</name>
<evidence type="ECO:0000256" key="1">
    <source>
        <dbReference type="ARBA" id="ARBA00022553"/>
    </source>
</evidence>
<comment type="similarity">
    <text evidence="6">Belongs to the HepT RNase toxin family.</text>
</comment>
<evidence type="ECO:0000256" key="3">
    <source>
        <dbReference type="ARBA" id="ARBA00022722"/>
    </source>
</evidence>
<evidence type="ECO:0000256" key="4">
    <source>
        <dbReference type="ARBA" id="ARBA00022741"/>
    </source>
</evidence>
<keyword evidence="4" id="KW-0547">Nucleotide-binding</keyword>
<accession>A0A2M8F1U3</accession>
<dbReference type="GO" id="GO:0110001">
    <property type="term" value="C:toxin-antitoxin complex"/>
    <property type="evidence" value="ECO:0007669"/>
    <property type="project" value="InterPro"/>
</dbReference>
<dbReference type="InterPro" id="IPR051813">
    <property type="entry name" value="HepT_RNase_toxin"/>
</dbReference>
<protein>
    <submittedName>
        <fullName evidence="7">DUF86 domain-containing protein</fullName>
    </submittedName>
</protein>
<dbReference type="GO" id="GO:0004540">
    <property type="term" value="F:RNA nuclease activity"/>
    <property type="evidence" value="ECO:0007669"/>
    <property type="project" value="InterPro"/>
</dbReference>
<keyword evidence="5" id="KW-0378">Hydrolase</keyword>
<evidence type="ECO:0000313" key="7">
    <source>
        <dbReference type="EMBL" id="PJC33263.1"/>
    </source>
</evidence>
<keyword evidence="2" id="KW-1277">Toxin-antitoxin system</keyword>
<evidence type="ECO:0000256" key="2">
    <source>
        <dbReference type="ARBA" id="ARBA00022649"/>
    </source>
</evidence>
<sequence length="111" mass="12818">MKRTAAERVSDIAEHIDKILLATHGKTLETLEEDYILVAAVVRWLEIIGEATKYVPNSIKEKYPNIPWRQMAGMRDVAIHDYSDLKIERIFNTIQNDIPTLKKQIDAIEIE</sequence>
<dbReference type="GO" id="GO:0016787">
    <property type="term" value="F:hydrolase activity"/>
    <property type="evidence" value="ECO:0007669"/>
    <property type="project" value="UniProtKB-KW"/>
</dbReference>
<proteinExistence type="inferred from homology"/>
<dbReference type="PANTHER" id="PTHR34139:SF1">
    <property type="entry name" value="RNASE MJ1380-RELATED"/>
    <property type="match status" value="1"/>
</dbReference>
<dbReference type="Proteomes" id="UP000231383">
    <property type="component" value="Unassembled WGS sequence"/>
</dbReference>
<dbReference type="Gene3D" id="1.20.120.580">
    <property type="entry name" value="bsu32300-like"/>
    <property type="match status" value="1"/>
</dbReference>
<dbReference type="InterPro" id="IPR008201">
    <property type="entry name" value="HepT-like"/>
</dbReference>
<dbReference type="EMBL" id="PFSC01000047">
    <property type="protein sequence ID" value="PJC33263.1"/>
    <property type="molecule type" value="Genomic_DNA"/>
</dbReference>
<evidence type="ECO:0000313" key="8">
    <source>
        <dbReference type="Proteomes" id="UP000231383"/>
    </source>
</evidence>
<evidence type="ECO:0000256" key="6">
    <source>
        <dbReference type="ARBA" id="ARBA00024207"/>
    </source>
</evidence>
<dbReference type="GO" id="GO:0000166">
    <property type="term" value="F:nucleotide binding"/>
    <property type="evidence" value="ECO:0007669"/>
    <property type="project" value="UniProtKB-KW"/>
</dbReference>
<comment type="caution">
    <text evidence="7">The sequence shown here is derived from an EMBL/GenBank/DDBJ whole genome shotgun (WGS) entry which is preliminary data.</text>
</comment>
<gene>
    <name evidence="7" type="ORF">CO051_01765</name>
</gene>
<keyword evidence="3" id="KW-0540">Nuclease</keyword>